<evidence type="ECO:0000313" key="6">
    <source>
        <dbReference type="EMBL" id="KAK0180556.1"/>
    </source>
</evidence>
<accession>A0AA39G3S2</accession>
<dbReference type="PANTHER" id="PTHR24276:SF98">
    <property type="entry name" value="FI18310P1-RELATED"/>
    <property type="match status" value="1"/>
</dbReference>
<dbReference type="GO" id="GO:0006508">
    <property type="term" value="P:proteolysis"/>
    <property type="evidence" value="ECO:0007669"/>
    <property type="project" value="UniProtKB-KW"/>
</dbReference>
<keyword evidence="4" id="KW-1015">Disulfide bond</keyword>
<feature type="domain" description="Peptidase S1" evidence="5">
    <location>
        <begin position="37"/>
        <end position="257"/>
    </location>
</feature>
<protein>
    <recommendedName>
        <fullName evidence="5">Peptidase S1 domain-containing protein</fullName>
    </recommendedName>
</protein>
<dbReference type="AlphaFoldDB" id="A0AA39G3S2"/>
<dbReference type="GO" id="GO:0004252">
    <property type="term" value="F:serine-type endopeptidase activity"/>
    <property type="evidence" value="ECO:0007669"/>
    <property type="project" value="InterPro"/>
</dbReference>
<keyword evidence="2" id="KW-0378">Hydrolase</keyword>
<reference evidence="6" key="2">
    <citation type="submission" date="2023-03" db="EMBL/GenBank/DDBJ databases">
        <authorList>
            <person name="Inwood S.N."/>
            <person name="Skelly J.G."/>
            <person name="Guhlin J."/>
            <person name="Harrop T.W.R."/>
            <person name="Goldson S.G."/>
            <person name="Dearden P.K."/>
        </authorList>
    </citation>
    <scope>NUCLEOTIDE SEQUENCE</scope>
    <source>
        <strain evidence="6">Lincoln</strain>
        <tissue evidence="6">Whole body</tissue>
    </source>
</reference>
<keyword evidence="3" id="KW-0720">Serine protease</keyword>
<dbReference type="PANTHER" id="PTHR24276">
    <property type="entry name" value="POLYSERASE-RELATED"/>
    <property type="match status" value="1"/>
</dbReference>
<evidence type="ECO:0000259" key="5">
    <source>
        <dbReference type="PROSITE" id="PS50240"/>
    </source>
</evidence>
<dbReference type="InterPro" id="IPR009003">
    <property type="entry name" value="Peptidase_S1_PA"/>
</dbReference>
<dbReference type="Proteomes" id="UP001168972">
    <property type="component" value="Unassembled WGS sequence"/>
</dbReference>
<name>A0AA39G3S2_MICHY</name>
<gene>
    <name evidence="6" type="ORF">PV327_002924</name>
</gene>
<keyword evidence="7" id="KW-1185">Reference proteome</keyword>
<comment type="caution">
    <text evidence="6">The sequence shown here is derived from an EMBL/GenBank/DDBJ whole genome shotgun (WGS) entry which is preliminary data.</text>
</comment>
<sequence>MTTAPMAAEIKETITNVKTHPNSPGASEINSHLDTQIPSNHDAPDGKYPYQVSIQYKNQHVCSGTIIDKRHILTSSFCFLDNSILLVGTNSLSTGGQKLEVEKFIYHESVYHGIGLIRTKKDIQFNEKIQPIAIPNEDYREPGYPVIFLSWNGPSLLNKLPLELLEHPSGLHDKLQEIKKKLYDQDECKSLYEYLGEQDICTIGESGENDCSIDLGSPTIADGIQIGIRTVAECGVDVVTRNIRVFYYRDWILNNTNLEI</sequence>
<dbReference type="InterPro" id="IPR043504">
    <property type="entry name" value="Peptidase_S1_PA_chymotrypsin"/>
</dbReference>
<dbReference type="EMBL" id="JAQQBR010000002">
    <property type="protein sequence ID" value="KAK0180556.1"/>
    <property type="molecule type" value="Genomic_DNA"/>
</dbReference>
<keyword evidence="1" id="KW-0645">Protease</keyword>
<dbReference type="InterPro" id="IPR050430">
    <property type="entry name" value="Peptidase_S1"/>
</dbReference>
<evidence type="ECO:0000256" key="4">
    <source>
        <dbReference type="ARBA" id="ARBA00023157"/>
    </source>
</evidence>
<dbReference type="PROSITE" id="PS50240">
    <property type="entry name" value="TRYPSIN_DOM"/>
    <property type="match status" value="1"/>
</dbReference>
<evidence type="ECO:0000256" key="1">
    <source>
        <dbReference type="ARBA" id="ARBA00022670"/>
    </source>
</evidence>
<dbReference type="InterPro" id="IPR001254">
    <property type="entry name" value="Trypsin_dom"/>
</dbReference>
<dbReference type="Gene3D" id="2.40.10.10">
    <property type="entry name" value="Trypsin-like serine proteases"/>
    <property type="match status" value="1"/>
</dbReference>
<proteinExistence type="predicted"/>
<dbReference type="SUPFAM" id="SSF50494">
    <property type="entry name" value="Trypsin-like serine proteases"/>
    <property type="match status" value="1"/>
</dbReference>
<organism evidence="6 7">
    <name type="scientific">Microctonus hyperodae</name>
    <name type="common">Parasitoid wasp</name>
    <dbReference type="NCBI Taxonomy" id="165561"/>
    <lineage>
        <taxon>Eukaryota</taxon>
        <taxon>Metazoa</taxon>
        <taxon>Ecdysozoa</taxon>
        <taxon>Arthropoda</taxon>
        <taxon>Hexapoda</taxon>
        <taxon>Insecta</taxon>
        <taxon>Pterygota</taxon>
        <taxon>Neoptera</taxon>
        <taxon>Endopterygota</taxon>
        <taxon>Hymenoptera</taxon>
        <taxon>Apocrita</taxon>
        <taxon>Ichneumonoidea</taxon>
        <taxon>Braconidae</taxon>
        <taxon>Euphorinae</taxon>
        <taxon>Microctonus</taxon>
    </lineage>
</organism>
<evidence type="ECO:0000256" key="2">
    <source>
        <dbReference type="ARBA" id="ARBA00022801"/>
    </source>
</evidence>
<dbReference type="Pfam" id="PF00089">
    <property type="entry name" value="Trypsin"/>
    <property type="match status" value="1"/>
</dbReference>
<reference evidence="6" key="1">
    <citation type="journal article" date="2023" name="bioRxiv">
        <title>Scaffold-level genome assemblies of two parasitoid biocontrol wasps reveal the parthenogenesis mechanism and an associated novel virus.</title>
        <authorList>
            <person name="Inwood S."/>
            <person name="Skelly J."/>
            <person name="Guhlin J."/>
            <person name="Harrop T."/>
            <person name="Goldson S."/>
            <person name="Dearden P."/>
        </authorList>
    </citation>
    <scope>NUCLEOTIDE SEQUENCE</scope>
    <source>
        <strain evidence="6">Lincoln</strain>
        <tissue evidence="6">Whole body</tissue>
    </source>
</reference>
<evidence type="ECO:0000313" key="7">
    <source>
        <dbReference type="Proteomes" id="UP001168972"/>
    </source>
</evidence>
<evidence type="ECO:0000256" key="3">
    <source>
        <dbReference type="ARBA" id="ARBA00022825"/>
    </source>
</evidence>
<dbReference type="SMART" id="SM00020">
    <property type="entry name" value="Tryp_SPc"/>
    <property type="match status" value="1"/>
</dbReference>